<evidence type="ECO:0000313" key="4">
    <source>
        <dbReference type="Proteomes" id="UP000469011"/>
    </source>
</evidence>
<proteinExistence type="inferred from homology"/>
<dbReference type="AlphaFoldDB" id="A0A6N9SWW5"/>
<name>A0A6N9SWW5_9HYPH</name>
<sequence>MLFAVLCTDKPDHLQVRLDNRPEHLNFLNSLGEKLKFAGPFLGDDEKPNGSLVMIDAESLEAAKALAAEDPYAKAGLFESVTVKRWNWSVKNPDAA</sequence>
<dbReference type="Gene3D" id="3.30.70.1060">
    <property type="entry name" value="Dimeric alpha+beta barrel"/>
    <property type="match status" value="1"/>
</dbReference>
<feature type="domain" description="YCII-related" evidence="2">
    <location>
        <begin position="1"/>
        <end position="87"/>
    </location>
</feature>
<reference evidence="3 4" key="1">
    <citation type="submission" date="2020-01" db="EMBL/GenBank/DDBJ databases">
        <title>Jiella pacifica sp. nov.</title>
        <authorList>
            <person name="Xue Z."/>
            <person name="Zhu S."/>
            <person name="Chen J."/>
            <person name="Yang J."/>
        </authorList>
    </citation>
    <scope>NUCLEOTIDE SEQUENCE [LARGE SCALE GENOMIC DNA]</scope>
    <source>
        <strain evidence="3 4">40Bstr34</strain>
    </source>
</reference>
<dbReference type="Proteomes" id="UP000469011">
    <property type="component" value="Unassembled WGS sequence"/>
</dbReference>
<dbReference type="InterPro" id="IPR051807">
    <property type="entry name" value="Sec-metab_biosynth-assoc"/>
</dbReference>
<dbReference type="InterPro" id="IPR011008">
    <property type="entry name" value="Dimeric_a/b-barrel"/>
</dbReference>
<comment type="similarity">
    <text evidence="1">Belongs to the YciI family.</text>
</comment>
<comment type="caution">
    <text evidence="3">The sequence shown here is derived from an EMBL/GenBank/DDBJ whole genome shotgun (WGS) entry which is preliminary data.</text>
</comment>
<gene>
    <name evidence="3" type="ORF">GTK09_03660</name>
</gene>
<evidence type="ECO:0000313" key="3">
    <source>
        <dbReference type="EMBL" id="NDW03514.1"/>
    </source>
</evidence>
<dbReference type="PANTHER" id="PTHR33606:SF3">
    <property type="entry name" value="PROTEIN YCII"/>
    <property type="match status" value="1"/>
</dbReference>
<organism evidence="3 4">
    <name type="scientific">Jiella pacifica</name>
    <dbReference type="NCBI Taxonomy" id="2696469"/>
    <lineage>
        <taxon>Bacteria</taxon>
        <taxon>Pseudomonadati</taxon>
        <taxon>Pseudomonadota</taxon>
        <taxon>Alphaproteobacteria</taxon>
        <taxon>Hyphomicrobiales</taxon>
        <taxon>Aurantimonadaceae</taxon>
        <taxon>Jiella</taxon>
    </lineage>
</organism>
<dbReference type="EMBL" id="JAAAMG010000002">
    <property type="protein sequence ID" value="NDW03514.1"/>
    <property type="molecule type" value="Genomic_DNA"/>
</dbReference>
<dbReference type="InterPro" id="IPR005545">
    <property type="entry name" value="YCII"/>
</dbReference>
<evidence type="ECO:0000256" key="1">
    <source>
        <dbReference type="ARBA" id="ARBA00007689"/>
    </source>
</evidence>
<evidence type="ECO:0000259" key="2">
    <source>
        <dbReference type="Pfam" id="PF03795"/>
    </source>
</evidence>
<accession>A0A6N9SWW5</accession>
<dbReference type="RefSeq" id="WP_163461138.1">
    <property type="nucleotide sequence ID" value="NZ_JAAAMG010000002.1"/>
</dbReference>
<dbReference type="NCBIfam" id="NF009502">
    <property type="entry name" value="PRK12863.1-1"/>
    <property type="match status" value="1"/>
</dbReference>
<dbReference type="Pfam" id="PF03795">
    <property type="entry name" value="YCII"/>
    <property type="match status" value="1"/>
</dbReference>
<keyword evidence="4" id="KW-1185">Reference proteome</keyword>
<dbReference type="PANTHER" id="PTHR33606">
    <property type="entry name" value="PROTEIN YCII"/>
    <property type="match status" value="1"/>
</dbReference>
<protein>
    <recommendedName>
        <fullName evidence="2">YCII-related domain-containing protein</fullName>
    </recommendedName>
</protein>
<dbReference type="SUPFAM" id="SSF54909">
    <property type="entry name" value="Dimeric alpha+beta barrel"/>
    <property type="match status" value="1"/>
</dbReference>